<dbReference type="AlphaFoldDB" id="A0A6J6C5H3"/>
<evidence type="ECO:0000256" key="6">
    <source>
        <dbReference type="SAM" id="Phobius"/>
    </source>
</evidence>
<evidence type="ECO:0000256" key="4">
    <source>
        <dbReference type="ARBA" id="ARBA00022989"/>
    </source>
</evidence>
<evidence type="ECO:0000256" key="3">
    <source>
        <dbReference type="ARBA" id="ARBA00022692"/>
    </source>
</evidence>
<dbReference type="Pfam" id="PF13396">
    <property type="entry name" value="PLDc_N"/>
    <property type="match status" value="1"/>
</dbReference>
<sequence length="98" mass="11044">MRFIYLGIVVWVVLTVFVAVFAASTNPREIRVLNKGIWILIILFVPIFGALLYLIQGRPLGGSTATTSLAPDDDPDFLRRLAERLKNKDPKQDDDQDD</sequence>
<dbReference type="EMBL" id="CAEZSN010000088">
    <property type="protein sequence ID" value="CAB4546207.1"/>
    <property type="molecule type" value="Genomic_DNA"/>
</dbReference>
<dbReference type="InterPro" id="IPR027379">
    <property type="entry name" value="CLS_N"/>
</dbReference>
<comment type="subcellular location">
    <subcellularLocation>
        <location evidence="1">Cell membrane</location>
        <topology evidence="1">Multi-pass membrane protein</topology>
    </subcellularLocation>
</comment>
<evidence type="ECO:0000259" key="7">
    <source>
        <dbReference type="Pfam" id="PF13396"/>
    </source>
</evidence>
<keyword evidence="5 6" id="KW-0472">Membrane</keyword>
<gene>
    <name evidence="8" type="ORF">UFOPK1433_00814</name>
</gene>
<dbReference type="GO" id="GO:0005886">
    <property type="term" value="C:plasma membrane"/>
    <property type="evidence" value="ECO:0007669"/>
    <property type="project" value="UniProtKB-SubCell"/>
</dbReference>
<keyword evidence="4 6" id="KW-1133">Transmembrane helix</keyword>
<evidence type="ECO:0000256" key="5">
    <source>
        <dbReference type="ARBA" id="ARBA00023136"/>
    </source>
</evidence>
<name>A0A6J6C5H3_9ZZZZ</name>
<keyword evidence="2" id="KW-1003">Cell membrane</keyword>
<reference evidence="8" key="1">
    <citation type="submission" date="2020-05" db="EMBL/GenBank/DDBJ databases">
        <authorList>
            <person name="Chiriac C."/>
            <person name="Salcher M."/>
            <person name="Ghai R."/>
            <person name="Kavagutti S V."/>
        </authorList>
    </citation>
    <scope>NUCLEOTIDE SEQUENCE</scope>
</reference>
<evidence type="ECO:0000256" key="2">
    <source>
        <dbReference type="ARBA" id="ARBA00022475"/>
    </source>
</evidence>
<evidence type="ECO:0000313" key="8">
    <source>
        <dbReference type="EMBL" id="CAB4546207.1"/>
    </source>
</evidence>
<proteinExistence type="predicted"/>
<organism evidence="8">
    <name type="scientific">freshwater metagenome</name>
    <dbReference type="NCBI Taxonomy" id="449393"/>
    <lineage>
        <taxon>unclassified sequences</taxon>
        <taxon>metagenomes</taxon>
        <taxon>ecological metagenomes</taxon>
    </lineage>
</organism>
<keyword evidence="3 6" id="KW-0812">Transmembrane</keyword>
<feature type="transmembrane region" description="Helical" evidence="6">
    <location>
        <begin position="38"/>
        <end position="55"/>
    </location>
</feature>
<protein>
    <submittedName>
        <fullName evidence="8">Unannotated protein</fullName>
    </submittedName>
</protein>
<feature type="domain" description="Cardiolipin synthase N-terminal" evidence="7">
    <location>
        <begin position="13"/>
        <end position="58"/>
    </location>
</feature>
<evidence type="ECO:0000256" key="1">
    <source>
        <dbReference type="ARBA" id="ARBA00004651"/>
    </source>
</evidence>
<accession>A0A6J6C5H3</accession>